<reference evidence="7" key="1">
    <citation type="journal article" date="2012" name="PLoS ONE">
        <title>Gene sets for utilization of primary and secondary nutrition supplies in the distal gut of endangered iberian lynx.</title>
        <authorList>
            <person name="Alcaide M."/>
            <person name="Messina E."/>
            <person name="Richter M."/>
            <person name="Bargiela R."/>
            <person name="Peplies J."/>
            <person name="Huws S.A."/>
            <person name="Newbold C.J."/>
            <person name="Golyshin P.N."/>
            <person name="Simon M.A."/>
            <person name="Lopez G."/>
            <person name="Yakimov M.M."/>
            <person name="Ferrer M."/>
        </authorList>
    </citation>
    <scope>NUCLEOTIDE SEQUENCE</scope>
</reference>
<feature type="transmembrane region" description="Helical" evidence="6">
    <location>
        <begin position="147"/>
        <end position="170"/>
    </location>
</feature>
<evidence type="ECO:0000256" key="2">
    <source>
        <dbReference type="ARBA" id="ARBA00022475"/>
    </source>
</evidence>
<keyword evidence="5 6" id="KW-0472">Membrane</keyword>
<feature type="transmembrane region" description="Helical" evidence="6">
    <location>
        <begin position="88"/>
        <end position="109"/>
    </location>
</feature>
<evidence type="ECO:0000256" key="1">
    <source>
        <dbReference type="ARBA" id="ARBA00004651"/>
    </source>
</evidence>
<evidence type="ECO:0000256" key="4">
    <source>
        <dbReference type="ARBA" id="ARBA00022989"/>
    </source>
</evidence>
<sequence length="171" mass="18887">TYGNIIWVALAIVGFKVVQTLVLVLVCLFPNFVERAGNWLVDILKAWGLTERLLGEARLESWKLGIREETTKFGTAFRQLAGAWRQMVVVFVVSLLQLTCLFGTDWFALEAFGVHLGFWETLCLGTLVQLVATVVPTPGGTGGIEAAFLYFFSKPLGDAAVACFLVWRIVT</sequence>
<feature type="non-terminal residue" evidence="7">
    <location>
        <position position="1"/>
    </location>
</feature>
<evidence type="ECO:0000313" key="7">
    <source>
        <dbReference type="EMBL" id="EJW92553.1"/>
    </source>
</evidence>
<comment type="caution">
    <text evidence="7">The sequence shown here is derived from an EMBL/GenBank/DDBJ whole genome shotgun (WGS) entry which is preliminary data.</text>
</comment>
<keyword evidence="4 6" id="KW-1133">Transmembrane helix</keyword>
<evidence type="ECO:0000256" key="5">
    <source>
        <dbReference type="ARBA" id="ARBA00023136"/>
    </source>
</evidence>
<accession>J9FDS9</accession>
<evidence type="ECO:0000256" key="3">
    <source>
        <dbReference type="ARBA" id="ARBA00022692"/>
    </source>
</evidence>
<feature type="non-terminal residue" evidence="7">
    <location>
        <position position="171"/>
    </location>
</feature>
<dbReference type="EMBL" id="AMCI01007480">
    <property type="protein sequence ID" value="EJW92553.1"/>
    <property type="molecule type" value="Genomic_DNA"/>
</dbReference>
<feature type="transmembrane region" description="Helical" evidence="6">
    <location>
        <begin position="6"/>
        <end position="29"/>
    </location>
</feature>
<organism evidence="7">
    <name type="scientific">gut metagenome</name>
    <dbReference type="NCBI Taxonomy" id="749906"/>
    <lineage>
        <taxon>unclassified sequences</taxon>
        <taxon>metagenomes</taxon>
        <taxon>organismal metagenomes</taxon>
    </lineage>
</organism>
<evidence type="ECO:0008006" key="8">
    <source>
        <dbReference type="Google" id="ProtNLM"/>
    </source>
</evidence>
<protein>
    <recommendedName>
        <fullName evidence="8">Flippase-like domain-containing protein</fullName>
    </recommendedName>
</protein>
<dbReference type="InterPro" id="IPR022791">
    <property type="entry name" value="L-PG_synthase/AglD"/>
</dbReference>
<dbReference type="Pfam" id="PF03706">
    <property type="entry name" value="LPG_synthase_TM"/>
    <property type="match status" value="1"/>
</dbReference>
<dbReference type="AlphaFoldDB" id="J9FDS9"/>
<proteinExistence type="predicted"/>
<evidence type="ECO:0000256" key="6">
    <source>
        <dbReference type="SAM" id="Phobius"/>
    </source>
</evidence>
<gene>
    <name evidence="7" type="ORF">EVA_19340</name>
</gene>
<dbReference type="GO" id="GO:0005886">
    <property type="term" value="C:plasma membrane"/>
    <property type="evidence" value="ECO:0007669"/>
    <property type="project" value="UniProtKB-SubCell"/>
</dbReference>
<keyword evidence="2" id="KW-1003">Cell membrane</keyword>
<comment type="subcellular location">
    <subcellularLocation>
        <location evidence="1">Cell membrane</location>
        <topology evidence="1">Multi-pass membrane protein</topology>
    </subcellularLocation>
</comment>
<name>J9FDS9_9ZZZZ</name>
<keyword evidence="3 6" id="KW-0812">Transmembrane</keyword>